<evidence type="ECO:0000313" key="2">
    <source>
        <dbReference type="Proteomes" id="UP000774570"/>
    </source>
</evidence>
<evidence type="ECO:0000313" key="1">
    <source>
        <dbReference type="EMBL" id="MBW8483126.1"/>
    </source>
</evidence>
<dbReference type="EMBL" id="JAIBOA010000006">
    <property type="protein sequence ID" value="MBW8483126.1"/>
    <property type="molecule type" value="Genomic_DNA"/>
</dbReference>
<sequence>MGGDCWAQRGPYREDLEAAFREMQARELERRGIPGTIEELWHDEDWIEEIMTGGTASVLDQAEFAGPGGPDGAACLRPLSDAEVRAWAPGGRPTAAEWEAALDSDALDYPMRSAARCTVLYDERGEPAEIGYWGVTAD</sequence>
<name>A0ABS7FRU4_9ACTN</name>
<proteinExistence type="predicted"/>
<accession>A0ABS7FRU4</accession>
<dbReference type="RefSeq" id="WP_220166109.1">
    <property type="nucleotide sequence ID" value="NZ_JAIBOA010000006.1"/>
</dbReference>
<dbReference type="Proteomes" id="UP000774570">
    <property type="component" value="Unassembled WGS sequence"/>
</dbReference>
<protein>
    <submittedName>
        <fullName evidence="1">Uncharacterized protein</fullName>
    </submittedName>
</protein>
<keyword evidence="2" id="KW-1185">Reference proteome</keyword>
<gene>
    <name evidence="1" type="ORF">K1Y72_12145</name>
</gene>
<organism evidence="1 2">
    <name type="scientific">Actinomadura parmotrematis</name>
    <dbReference type="NCBI Taxonomy" id="2864039"/>
    <lineage>
        <taxon>Bacteria</taxon>
        <taxon>Bacillati</taxon>
        <taxon>Actinomycetota</taxon>
        <taxon>Actinomycetes</taxon>
        <taxon>Streptosporangiales</taxon>
        <taxon>Thermomonosporaceae</taxon>
        <taxon>Actinomadura</taxon>
    </lineage>
</organism>
<comment type="caution">
    <text evidence="1">The sequence shown here is derived from an EMBL/GenBank/DDBJ whole genome shotgun (WGS) entry which is preliminary data.</text>
</comment>
<reference evidence="1 2" key="1">
    <citation type="submission" date="2021-07" db="EMBL/GenBank/DDBJ databases">
        <title>Actinomadura sp. PM05-2 isolated from lichen.</title>
        <authorList>
            <person name="Somphong A."/>
            <person name="Phongsopitanun W."/>
            <person name="Tanasupawat S."/>
            <person name="Peongsungnone V."/>
        </authorList>
    </citation>
    <scope>NUCLEOTIDE SEQUENCE [LARGE SCALE GENOMIC DNA]</scope>
    <source>
        <strain evidence="1 2">PM05-2</strain>
    </source>
</reference>